<evidence type="ECO:0000313" key="2">
    <source>
        <dbReference type="Proteomes" id="UP000574133"/>
    </source>
</evidence>
<sequence>MFQRLLPDQIVNTVFDIDLNALRARGVSGIITDLDNTLVGASTKTATPELKGWLEKVHEEGFRVVILSNNNETRVSTFAKPLGIPYIPAARKPFGGAFKRALGLLKLKADQAVVVGDQLLTDMLGGRRMGLHTILVTPIAPGEEGWGTKINRRIERIALSRLRKQGLWPKKEER</sequence>
<dbReference type="GO" id="GO:0005737">
    <property type="term" value="C:cytoplasm"/>
    <property type="evidence" value="ECO:0007669"/>
    <property type="project" value="TreeGrafter"/>
</dbReference>
<dbReference type="GO" id="GO:0008962">
    <property type="term" value="F:phosphatidylglycerophosphatase activity"/>
    <property type="evidence" value="ECO:0007669"/>
    <property type="project" value="InterPro"/>
</dbReference>
<dbReference type="RefSeq" id="WP_185177094.1">
    <property type="nucleotide sequence ID" value="NZ_CBCSEP010000028.1"/>
</dbReference>
<dbReference type="Pfam" id="PF13242">
    <property type="entry name" value="Hydrolase_like"/>
    <property type="match status" value="1"/>
</dbReference>
<dbReference type="Proteomes" id="UP000574133">
    <property type="component" value="Unassembled WGS sequence"/>
</dbReference>
<comment type="caution">
    <text evidence="1">The sequence shown here is derived from an EMBL/GenBank/DDBJ whole genome shotgun (WGS) entry which is preliminary data.</text>
</comment>
<dbReference type="InterPro" id="IPR006549">
    <property type="entry name" value="HAD-SF_hydro_IIIA"/>
</dbReference>
<dbReference type="Gene3D" id="3.40.50.1000">
    <property type="entry name" value="HAD superfamily/HAD-like"/>
    <property type="match status" value="1"/>
</dbReference>
<dbReference type="NCBIfam" id="TIGR01668">
    <property type="entry name" value="YqeG_hyp_ppase"/>
    <property type="match status" value="1"/>
</dbReference>
<dbReference type="AlphaFoldDB" id="A0A841T9R9"/>
<accession>A0A841T9R9</accession>
<dbReference type="PANTHER" id="PTHR19288:SF25">
    <property type="entry name" value="PHOSPHATIDYLGLYCEROPHOSPHATASE GEP4, MITOCHONDRIAL"/>
    <property type="match status" value="1"/>
</dbReference>
<name>A0A841T9R9_9BACL</name>
<dbReference type="NCBIfam" id="TIGR01662">
    <property type="entry name" value="HAD-SF-IIIA"/>
    <property type="match status" value="1"/>
</dbReference>
<dbReference type="EMBL" id="JACJVN010000002">
    <property type="protein sequence ID" value="MBB6675787.1"/>
    <property type="molecule type" value="Genomic_DNA"/>
</dbReference>
<dbReference type="InterPro" id="IPR036412">
    <property type="entry name" value="HAD-like_sf"/>
</dbReference>
<protein>
    <submittedName>
        <fullName evidence="1">YqeG family HAD IIIA-type phosphatase</fullName>
    </submittedName>
</protein>
<gene>
    <name evidence="1" type="ORF">H4Q31_00400</name>
</gene>
<dbReference type="InterPro" id="IPR010021">
    <property type="entry name" value="PGPP1/Gep4"/>
</dbReference>
<organism evidence="1 2">
    <name type="scientific">Cohnella lubricantis</name>
    <dbReference type="NCBI Taxonomy" id="2163172"/>
    <lineage>
        <taxon>Bacteria</taxon>
        <taxon>Bacillati</taxon>
        <taxon>Bacillota</taxon>
        <taxon>Bacilli</taxon>
        <taxon>Bacillales</taxon>
        <taxon>Paenibacillaceae</taxon>
        <taxon>Cohnella</taxon>
    </lineage>
</organism>
<dbReference type="InterPro" id="IPR023214">
    <property type="entry name" value="HAD_sf"/>
</dbReference>
<proteinExistence type="predicted"/>
<dbReference type="PANTHER" id="PTHR19288">
    <property type="entry name" value="4-NITROPHENYLPHOSPHATASE-RELATED"/>
    <property type="match status" value="1"/>
</dbReference>
<keyword evidence="2" id="KW-1185">Reference proteome</keyword>
<reference evidence="1 2" key="1">
    <citation type="submission" date="2020-08" db="EMBL/GenBank/DDBJ databases">
        <title>Cohnella phylogeny.</title>
        <authorList>
            <person name="Dunlap C."/>
        </authorList>
    </citation>
    <scope>NUCLEOTIDE SEQUENCE [LARGE SCALE GENOMIC DNA]</scope>
    <source>
        <strain evidence="1 2">DSM 103658</strain>
    </source>
</reference>
<dbReference type="CDD" id="cd16416">
    <property type="entry name" value="HAD_BsYqeG-like"/>
    <property type="match status" value="1"/>
</dbReference>
<evidence type="ECO:0000313" key="1">
    <source>
        <dbReference type="EMBL" id="MBB6675787.1"/>
    </source>
</evidence>
<dbReference type="SUPFAM" id="SSF56784">
    <property type="entry name" value="HAD-like"/>
    <property type="match status" value="1"/>
</dbReference>